<dbReference type="RefSeq" id="WP_066212182.1">
    <property type="nucleotide sequence ID" value="NZ_FNSN01000003.1"/>
</dbReference>
<gene>
    <name evidence="5" type="ORF">SAMN04489745_1970</name>
</gene>
<dbReference type="CDD" id="cd04433">
    <property type="entry name" value="AFD_class_I"/>
    <property type="match status" value="1"/>
</dbReference>
<evidence type="ECO:0000313" key="5">
    <source>
        <dbReference type="EMBL" id="SEC06595.1"/>
    </source>
</evidence>
<dbReference type="Proteomes" id="UP000182652">
    <property type="component" value="Unassembled WGS sequence"/>
</dbReference>
<dbReference type="GO" id="GO:0006631">
    <property type="term" value="P:fatty acid metabolic process"/>
    <property type="evidence" value="ECO:0007669"/>
    <property type="project" value="TreeGrafter"/>
</dbReference>
<dbReference type="PANTHER" id="PTHR43201">
    <property type="entry name" value="ACYL-COA SYNTHETASE"/>
    <property type="match status" value="1"/>
</dbReference>
<dbReference type="PANTHER" id="PTHR43201:SF5">
    <property type="entry name" value="MEDIUM-CHAIN ACYL-COA LIGASE ACSF2, MITOCHONDRIAL"/>
    <property type="match status" value="1"/>
</dbReference>
<evidence type="ECO:0000256" key="2">
    <source>
        <dbReference type="ARBA" id="ARBA00022598"/>
    </source>
</evidence>
<dbReference type="GO" id="GO:0031956">
    <property type="term" value="F:medium-chain fatty acid-CoA ligase activity"/>
    <property type="evidence" value="ECO:0007669"/>
    <property type="project" value="TreeGrafter"/>
</dbReference>
<name>A0A1H4PGS5_9MICC</name>
<organism evidence="5 6">
    <name type="scientific">Arthrobacter woluwensis</name>
    <dbReference type="NCBI Taxonomy" id="156980"/>
    <lineage>
        <taxon>Bacteria</taxon>
        <taxon>Bacillati</taxon>
        <taxon>Actinomycetota</taxon>
        <taxon>Actinomycetes</taxon>
        <taxon>Micrococcales</taxon>
        <taxon>Micrococcaceae</taxon>
        <taxon>Arthrobacter</taxon>
    </lineage>
</organism>
<evidence type="ECO:0000256" key="1">
    <source>
        <dbReference type="ARBA" id="ARBA00006432"/>
    </source>
</evidence>
<dbReference type="SUPFAM" id="SSF56801">
    <property type="entry name" value="Acetyl-CoA synthetase-like"/>
    <property type="match status" value="1"/>
</dbReference>
<dbReference type="InterPro" id="IPR025110">
    <property type="entry name" value="AMP-bd_C"/>
</dbReference>
<dbReference type="InterPro" id="IPR042099">
    <property type="entry name" value="ANL_N_sf"/>
</dbReference>
<dbReference type="STRING" id="156980.SAMN04489745_1970"/>
<keyword evidence="2 5" id="KW-0436">Ligase</keyword>
<evidence type="ECO:0000259" key="4">
    <source>
        <dbReference type="Pfam" id="PF13193"/>
    </source>
</evidence>
<dbReference type="Pfam" id="PF13193">
    <property type="entry name" value="AMP-binding_C"/>
    <property type="match status" value="1"/>
</dbReference>
<feature type="domain" description="AMP-dependent synthetase/ligase" evidence="3">
    <location>
        <begin position="8"/>
        <end position="355"/>
    </location>
</feature>
<dbReference type="Pfam" id="PF00501">
    <property type="entry name" value="AMP-binding"/>
    <property type="match status" value="1"/>
</dbReference>
<sequence>MPFLNRLAAWAEESPQRQAVRVGRESLSWEELRAGAAALLDRVPDGGYSLLQEPNSLDFILRWVAGVSGSRRCVVLDAGLPDDLAARIRAEVAAHWGAADALSARTVRGLTAAPDGPSRETVVEHHAAPQGGDLVDGPSGTPFLLALTSGTATLPKAIVRTRESWQASFASSTEFFGLTRDEVTLAPGPLSSGLGLYALSECLHAGGEFRTLEAFEVDAVHDAVEHDGVTRLVLVPSMLRVLAEGGMLAGSDASSLRSIVVAGAKLDPRTLEAARRWAPAARIHEYYGAQEMSFVSGSCLAPDDPLTDRLLASTSVGRPFPGVSLAILDPSGVPLPDGHTGSIAVRSAMVGEGYLWGDAKDFERFGEWATVHDQGFLHEGELHFLGRASDMIESGGLVLHPQEIERALSTLPGVEFALVAGVDDPLRGERLVAAVRTEHRGIGEGQLRMGLADLLDPRMLPEAFHELREVPLTARGKVSRAVLREWILDGDPRVPTLPV</sequence>
<keyword evidence="6" id="KW-1185">Reference proteome</keyword>
<comment type="similarity">
    <text evidence="1">Belongs to the ATP-dependent AMP-binding enzyme family.</text>
</comment>
<feature type="domain" description="AMP-binding enzyme C-terminal" evidence="4">
    <location>
        <begin position="403"/>
        <end position="477"/>
    </location>
</feature>
<reference evidence="5 6" key="1">
    <citation type="submission" date="2016-10" db="EMBL/GenBank/DDBJ databases">
        <authorList>
            <person name="de Groot N.N."/>
        </authorList>
    </citation>
    <scope>NUCLEOTIDE SEQUENCE [LARGE SCALE GENOMIC DNA]</scope>
    <source>
        <strain evidence="5 6">DSM 10495</strain>
    </source>
</reference>
<dbReference type="Gene3D" id="3.40.50.12780">
    <property type="entry name" value="N-terminal domain of ligase-like"/>
    <property type="match status" value="1"/>
</dbReference>
<dbReference type="InterPro" id="IPR000873">
    <property type="entry name" value="AMP-dep_synth/lig_dom"/>
</dbReference>
<evidence type="ECO:0000259" key="3">
    <source>
        <dbReference type="Pfam" id="PF00501"/>
    </source>
</evidence>
<accession>A0A1H4PGS5</accession>
<dbReference type="AlphaFoldDB" id="A0A1H4PGS5"/>
<dbReference type="Gene3D" id="3.30.300.30">
    <property type="match status" value="1"/>
</dbReference>
<evidence type="ECO:0000313" key="6">
    <source>
        <dbReference type="Proteomes" id="UP000182652"/>
    </source>
</evidence>
<dbReference type="InterPro" id="IPR045851">
    <property type="entry name" value="AMP-bd_C_sf"/>
</dbReference>
<proteinExistence type="inferred from homology"/>
<protein>
    <submittedName>
        <fullName evidence="5">Acyl-CoA synthetase (AMP-forming)/AMP-acid ligase II</fullName>
    </submittedName>
</protein>
<dbReference type="EMBL" id="FNSN01000003">
    <property type="protein sequence ID" value="SEC06595.1"/>
    <property type="molecule type" value="Genomic_DNA"/>
</dbReference>